<evidence type="ECO:0000313" key="1">
    <source>
        <dbReference type="EMBL" id="KAJ6805715.1"/>
    </source>
</evidence>
<name>A0AAX6EPK5_IRIPA</name>
<accession>A0AAX6EPK5</accession>
<protein>
    <submittedName>
        <fullName evidence="1">Kinesin-like protein KIN-14O</fullName>
    </submittedName>
</protein>
<dbReference type="EMBL" id="JANAVB010035220">
    <property type="protein sequence ID" value="KAJ6805715.1"/>
    <property type="molecule type" value="Genomic_DNA"/>
</dbReference>
<reference evidence="1" key="2">
    <citation type="submission" date="2023-04" db="EMBL/GenBank/DDBJ databases">
        <authorList>
            <person name="Bruccoleri R.E."/>
            <person name="Oakeley E.J."/>
            <person name="Faust A.-M."/>
            <person name="Dessus-Babus S."/>
            <person name="Altorfer M."/>
            <person name="Burckhardt D."/>
            <person name="Oertli M."/>
            <person name="Naumann U."/>
            <person name="Petersen F."/>
            <person name="Wong J."/>
        </authorList>
    </citation>
    <scope>NUCLEOTIDE SEQUENCE</scope>
    <source>
        <strain evidence="1">GSM-AAB239-AS_SAM_17_03QT</strain>
        <tissue evidence="1">Leaf</tissue>
    </source>
</reference>
<gene>
    <name evidence="1" type="ORF">M6B38_178480</name>
</gene>
<sequence length="106" mass="11946">MFVLVSFSVPHVSSLRLKQRSLYAQRRDTLNKILDIKGMHKGVLSIWITVKSVGGAKKEFTSDRLFAKEATQKQVFHEVELILISALNGTMFASLCMVSLEPTKHL</sequence>
<evidence type="ECO:0000313" key="2">
    <source>
        <dbReference type="Proteomes" id="UP001140949"/>
    </source>
</evidence>
<reference evidence="1" key="1">
    <citation type="journal article" date="2023" name="GigaByte">
        <title>Genome assembly of the bearded iris, Iris pallida Lam.</title>
        <authorList>
            <person name="Bruccoleri R.E."/>
            <person name="Oakeley E.J."/>
            <person name="Faust A.M.E."/>
            <person name="Altorfer M."/>
            <person name="Dessus-Babus S."/>
            <person name="Burckhardt D."/>
            <person name="Oertli M."/>
            <person name="Naumann U."/>
            <person name="Petersen F."/>
            <person name="Wong J."/>
        </authorList>
    </citation>
    <scope>NUCLEOTIDE SEQUENCE</scope>
    <source>
        <strain evidence="1">GSM-AAB239-AS_SAM_17_03QT</strain>
    </source>
</reference>
<proteinExistence type="predicted"/>
<comment type="caution">
    <text evidence="1">The sequence shown here is derived from an EMBL/GenBank/DDBJ whole genome shotgun (WGS) entry which is preliminary data.</text>
</comment>
<organism evidence="1 2">
    <name type="scientific">Iris pallida</name>
    <name type="common">Sweet iris</name>
    <dbReference type="NCBI Taxonomy" id="29817"/>
    <lineage>
        <taxon>Eukaryota</taxon>
        <taxon>Viridiplantae</taxon>
        <taxon>Streptophyta</taxon>
        <taxon>Embryophyta</taxon>
        <taxon>Tracheophyta</taxon>
        <taxon>Spermatophyta</taxon>
        <taxon>Magnoliopsida</taxon>
        <taxon>Liliopsida</taxon>
        <taxon>Asparagales</taxon>
        <taxon>Iridaceae</taxon>
        <taxon>Iridoideae</taxon>
        <taxon>Irideae</taxon>
        <taxon>Iris</taxon>
    </lineage>
</organism>
<dbReference type="AlphaFoldDB" id="A0AAX6EPK5"/>
<keyword evidence="2" id="KW-1185">Reference proteome</keyword>
<dbReference type="Proteomes" id="UP001140949">
    <property type="component" value="Unassembled WGS sequence"/>
</dbReference>